<keyword evidence="2" id="KW-0689">Ribosomal protein</keyword>
<accession>A0A498J4D6</accession>
<dbReference type="STRING" id="3750.A0A498J4D6"/>
<dbReference type="InterPro" id="IPR038562">
    <property type="entry name" value="Ribosomal_eL34_C_sf"/>
</dbReference>
<dbReference type="InterPro" id="IPR018065">
    <property type="entry name" value="Ribosomal_eL34_CS"/>
</dbReference>
<dbReference type="PANTHER" id="PTHR46741">
    <property type="entry name" value="OS09G0413600 PROTEIN"/>
    <property type="match status" value="1"/>
</dbReference>
<protein>
    <recommendedName>
        <fullName evidence="7">60S ribosomal protein L34</fullName>
    </recommendedName>
</protein>
<feature type="compositionally biased region" description="Basic and acidic residues" evidence="4">
    <location>
        <begin position="276"/>
        <end position="289"/>
    </location>
</feature>
<feature type="compositionally biased region" description="Acidic residues" evidence="4">
    <location>
        <begin position="262"/>
        <end position="275"/>
    </location>
</feature>
<dbReference type="PRINTS" id="PR01250">
    <property type="entry name" value="RIBOSOMALL34"/>
</dbReference>
<dbReference type="EMBL" id="RDQH01000335">
    <property type="protein sequence ID" value="RXH89545.1"/>
    <property type="molecule type" value="Genomic_DNA"/>
</dbReference>
<dbReference type="GO" id="GO:0005840">
    <property type="term" value="C:ribosome"/>
    <property type="evidence" value="ECO:0007669"/>
    <property type="project" value="UniProtKB-KW"/>
</dbReference>
<keyword evidence="3" id="KW-0687">Ribonucleoprotein</keyword>
<dbReference type="Proteomes" id="UP000290289">
    <property type="component" value="Chromosome 9"/>
</dbReference>
<feature type="region of interest" description="Disordered" evidence="4">
    <location>
        <begin position="335"/>
        <end position="377"/>
    </location>
</feature>
<evidence type="ECO:0008006" key="7">
    <source>
        <dbReference type="Google" id="ProtNLM"/>
    </source>
</evidence>
<evidence type="ECO:0000256" key="2">
    <source>
        <dbReference type="ARBA" id="ARBA00022980"/>
    </source>
</evidence>
<reference evidence="5 6" key="1">
    <citation type="submission" date="2018-10" db="EMBL/GenBank/DDBJ databases">
        <title>A high-quality apple genome assembly.</title>
        <authorList>
            <person name="Hu J."/>
        </authorList>
    </citation>
    <scope>NUCLEOTIDE SEQUENCE [LARGE SCALE GENOMIC DNA]</scope>
    <source>
        <strain evidence="6">cv. HFTH1</strain>
        <tissue evidence="5">Young leaf</tissue>
    </source>
</reference>
<gene>
    <name evidence="5" type="ORF">DVH24_031902</name>
</gene>
<dbReference type="PANTHER" id="PTHR46741:SF2">
    <property type="entry name" value="RIBOSOMAL PROTEIN L34AE"/>
    <property type="match status" value="1"/>
</dbReference>
<dbReference type="Gene3D" id="6.20.370.70">
    <property type="match status" value="1"/>
</dbReference>
<dbReference type="GO" id="GO:0006412">
    <property type="term" value="P:translation"/>
    <property type="evidence" value="ECO:0007669"/>
    <property type="project" value="InterPro"/>
</dbReference>
<sequence>MGALIISLLNTHFDWENMGASGGEFYSKMALFPRLFTLSVSSLLLALLRFFSKFFLRVSFGNGERSGMNNSCRSPNPLSEETNQMVLNNNLVETEALPGKVDCCSASLVSEETNQMVSNNPVEPEALPERADSEISKSDGDSELGDADGAEASKPSFVFKFEYQTREILSRSNKEYEFLADKLNLFKEEGPEFTSSSSSRKYEFKAEENVSCFVEEAKVATFTVEEGGDHEEIAHEFSGGECEEDEESDKKSAMEDARSDEELMGSLESDSDCEEVDSHEVNFLSEKDFGSPSLGFLSAEDFGERDELPNFDMGYESDCFEEEDDDINEQIRELQELPSSSNPVGLSRKDEKPIEGSENAEKPDVRNSVTNDSEDSNTLETLWEHQELMEQLKMELKKVRATGLPTILEESESPNMDDLKPWKIDEKAHQGDRMGELQTFHRIYRERMRKFDILNYQKLYAIGFLQSKDPLQSFPSSSKSSAPAIPSFLSQNFWRCKPKNDSDSDPMVKFIRELHSDLEVVYVGQLCLSWEILQWQYEKALNLWDSAPYGMGSYNVVAGEFQQFQVHLVRFVENECFQGPRVENYVKNRCVMRHLLQVPAIRGDNLKERKKARRKGKDGGAITSDILVEILEESIRTIWRFIRADKYANCTLAHRRRRQEEELEESDLKLFTEIQTDLHKKNMKLKERLRSGNCILKRFKKHEDEGTDHLYFFSQVDMKLVARVLNMSNITTEQLVWCHSKLSKINFVNRKLRRLTYRKRHSYATKSNQHRIVKTPGGKLIYQTTKKRASGPKCPVTGKRIQGIPHLRPAEYKRSRLSRNRRTVNRAYGGVLSGGAVRERIIRAFLVEEQKIVKKNPSHNIINQ</sequence>
<dbReference type="AlphaFoldDB" id="A0A498J4D6"/>
<dbReference type="PROSITE" id="PS01145">
    <property type="entry name" value="RIBOSOMAL_L34E"/>
    <property type="match status" value="1"/>
</dbReference>
<evidence type="ECO:0000313" key="6">
    <source>
        <dbReference type="Proteomes" id="UP000290289"/>
    </source>
</evidence>
<feature type="compositionally biased region" description="Basic and acidic residues" evidence="4">
    <location>
        <begin position="127"/>
        <end position="140"/>
    </location>
</feature>
<dbReference type="Gene3D" id="6.20.340.10">
    <property type="match status" value="1"/>
</dbReference>
<dbReference type="GO" id="GO:1990904">
    <property type="term" value="C:ribonucleoprotein complex"/>
    <property type="evidence" value="ECO:0007669"/>
    <property type="project" value="UniProtKB-KW"/>
</dbReference>
<evidence type="ECO:0000256" key="4">
    <source>
        <dbReference type="SAM" id="MobiDB-lite"/>
    </source>
</evidence>
<feature type="compositionally biased region" description="Basic and acidic residues" evidence="4">
    <location>
        <begin position="248"/>
        <end position="261"/>
    </location>
</feature>
<feature type="region of interest" description="Disordered" evidence="4">
    <location>
        <begin position="237"/>
        <end position="316"/>
    </location>
</feature>
<comment type="similarity">
    <text evidence="1">Belongs to the eukaryotic ribosomal protein eL34 family.</text>
</comment>
<evidence type="ECO:0000313" key="5">
    <source>
        <dbReference type="EMBL" id="RXH89545.1"/>
    </source>
</evidence>
<name>A0A498J4D6_MALDO</name>
<feature type="region of interest" description="Disordered" evidence="4">
    <location>
        <begin position="114"/>
        <end position="150"/>
    </location>
</feature>
<keyword evidence="6" id="KW-1185">Reference proteome</keyword>
<dbReference type="InterPro" id="IPR012870">
    <property type="entry name" value="DUF1666"/>
</dbReference>
<proteinExistence type="inferred from homology"/>
<dbReference type="InterPro" id="IPR008195">
    <property type="entry name" value="Ribosomal_eL34"/>
</dbReference>
<comment type="caution">
    <text evidence="5">The sequence shown here is derived from an EMBL/GenBank/DDBJ whole genome shotgun (WGS) entry which is preliminary data.</text>
</comment>
<dbReference type="Pfam" id="PF07891">
    <property type="entry name" value="DUF1666"/>
    <property type="match status" value="1"/>
</dbReference>
<evidence type="ECO:0000256" key="1">
    <source>
        <dbReference type="ARBA" id="ARBA00009875"/>
    </source>
</evidence>
<dbReference type="GO" id="GO:0003735">
    <property type="term" value="F:structural constituent of ribosome"/>
    <property type="evidence" value="ECO:0007669"/>
    <property type="project" value="InterPro"/>
</dbReference>
<organism evidence="5 6">
    <name type="scientific">Malus domestica</name>
    <name type="common">Apple</name>
    <name type="synonym">Pyrus malus</name>
    <dbReference type="NCBI Taxonomy" id="3750"/>
    <lineage>
        <taxon>Eukaryota</taxon>
        <taxon>Viridiplantae</taxon>
        <taxon>Streptophyta</taxon>
        <taxon>Embryophyta</taxon>
        <taxon>Tracheophyta</taxon>
        <taxon>Spermatophyta</taxon>
        <taxon>Magnoliopsida</taxon>
        <taxon>eudicotyledons</taxon>
        <taxon>Gunneridae</taxon>
        <taxon>Pentapetalae</taxon>
        <taxon>rosids</taxon>
        <taxon>fabids</taxon>
        <taxon>Rosales</taxon>
        <taxon>Rosaceae</taxon>
        <taxon>Amygdaloideae</taxon>
        <taxon>Maleae</taxon>
        <taxon>Malus</taxon>
    </lineage>
</organism>
<evidence type="ECO:0000256" key="3">
    <source>
        <dbReference type="ARBA" id="ARBA00023274"/>
    </source>
</evidence>
<feature type="compositionally biased region" description="Basic and acidic residues" evidence="4">
    <location>
        <begin position="347"/>
        <end position="365"/>
    </location>
</feature>